<name>A0A151SG45_CAJCA</name>
<evidence type="ECO:0000256" key="1">
    <source>
        <dbReference type="SAM" id="MobiDB-lite"/>
    </source>
</evidence>
<dbReference type="PANTHER" id="PTHR34222">
    <property type="entry name" value="GAG_PRE-INTEGRS DOMAIN-CONTAINING PROTEIN"/>
    <property type="match status" value="1"/>
</dbReference>
<reference evidence="2" key="1">
    <citation type="journal article" date="2012" name="Nat. Biotechnol.">
        <title>Draft genome sequence of pigeonpea (Cajanus cajan), an orphan legume crop of resource-poor farmers.</title>
        <authorList>
            <person name="Varshney R.K."/>
            <person name="Chen W."/>
            <person name="Li Y."/>
            <person name="Bharti A.K."/>
            <person name="Saxena R.K."/>
            <person name="Schlueter J.A."/>
            <person name="Donoghue M.T."/>
            <person name="Azam S."/>
            <person name="Fan G."/>
            <person name="Whaley A.M."/>
            <person name="Farmer A.D."/>
            <person name="Sheridan J."/>
            <person name="Iwata A."/>
            <person name="Tuteja R."/>
            <person name="Penmetsa R.V."/>
            <person name="Wu W."/>
            <person name="Upadhyaya H.D."/>
            <person name="Yang S.P."/>
            <person name="Shah T."/>
            <person name="Saxena K.B."/>
            <person name="Michael T."/>
            <person name="McCombie W.R."/>
            <person name="Yang B."/>
            <person name="Zhang G."/>
            <person name="Yang H."/>
            <person name="Wang J."/>
            <person name="Spillane C."/>
            <person name="Cook D.R."/>
            <person name="May G.D."/>
            <person name="Xu X."/>
            <person name="Jackson S.A."/>
        </authorList>
    </citation>
    <scope>NUCLEOTIDE SEQUENCE [LARGE SCALE GENOMIC DNA]</scope>
</reference>
<dbReference type="Proteomes" id="UP000075243">
    <property type="component" value="Unassembled WGS sequence"/>
</dbReference>
<protein>
    <recommendedName>
        <fullName evidence="4">Retrovirus-related Pol polyprotein from transposon TNT 1-94</fullName>
    </recommendedName>
</protein>
<feature type="region of interest" description="Disordered" evidence="1">
    <location>
        <begin position="43"/>
        <end position="64"/>
    </location>
</feature>
<sequence>MAARGNQPRTSQKKNQPWFDHCKKLGHTNDNCWIIHGRPSEAKQTKNLDSRGNTAEVNSNPSPFSKEQMEALQKILQQTIGTAMVAQKGNFLHALNTSKGKPKSWIIDSGA</sequence>
<dbReference type="PANTHER" id="PTHR34222:SF40">
    <property type="match status" value="1"/>
</dbReference>
<accession>A0A151SG45</accession>
<dbReference type="AlphaFoldDB" id="A0A151SG45"/>
<evidence type="ECO:0000313" key="3">
    <source>
        <dbReference type="Proteomes" id="UP000075243"/>
    </source>
</evidence>
<keyword evidence="3" id="KW-1185">Reference proteome</keyword>
<gene>
    <name evidence="2" type="ORF">KK1_024312</name>
</gene>
<dbReference type="EMBL" id="KQ483411">
    <property type="protein sequence ID" value="KYP53739.1"/>
    <property type="molecule type" value="Genomic_DNA"/>
</dbReference>
<evidence type="ECO:0000313" key="2">
    <source>
        <dbReference type="EMBL" id="KYP53739.1"/>
    </source>
</evidence>
<proteinExistence type="predicted"/>
<dbReference type="Gramene" id="C.cajan_23626.t">
    <property type="protein sequence ID" value="C.cajan_23626.t.cds1"/>
    <property type="gene ID" value="C.cajan_23626"/>
</dbReference>
<organism evidence="2 3">
    <name type="scientific">Cajanus cajan</name>
    <name type="common">Pigeon pea</name>
    <name type="synonym">Cajanus indicus</name>
    <dbReference type="NCBI Taxonomy" id="3821"/>
    <lineage>
        <taxon>Eukaryota</taxon>
        <taxon>Viridiplantae</taxon>
        <taxon>Streptophyta</taxon>
        <taxon>Embryophyta</taxon>
        <taxon>Tracheophyta</taxon>
        <taxon>Spermatophyta</taxon>
        <taxon>Magnoliopsida</taxon>
        <taxon>eudicotyledons</taxon>
        <taxon>Gunneridae</taxon>
        <taxon>Pentapetalae</taxon>
        <taxon>rosids</taxon>
        <taxon>fabids</taxon>
        <taxon>Fabales</taxon>
        <taxon>Fabaceae</taxon>
        <taxon>Papilionoideae</taxon>
        <taxon>50 kb inversion clade</taxon>
        <taxon>NPAAA clade</taxon>
        <taxon>indigoferoid/millettioid clade</taxon>
        <taxon>Phaseoleae</taxon>
        <taxon>Cajanus</taxon>
    </lineage>
</organism>
<evidence type="ECO:0008006" key="4">
    <source>
        <dbReference type="Google" id="ProtNLM"/>
    </source>
</evidence>
<feature type="compositionally biased region" description="Polar residues" evidence="1">
    <location>
        <begin position="50"/>
        <end position="64"/>
    </location>
</feature>
<feature type="region of interest" description="Disordered" evidence="1">
    <location>
        <begin position="1"/>
        <end position="20"/>
    </location>
</feature>